<comment type="subcellular location">
    <subcellularLocation>
        <location evidence="1">Cytoplasm</location>
    </subcellularLocation>
</comment>
<evidence type="ECO:0000313" key="6">
    <source>
        <dbReference type="EMBL" id="KTW29125.1"/>
    </source>
</evidence>
<dbReference type="GO" id="GO:0006914">
    <property type="term" value="P:autophagy"/>
    <property type="evidence" value="ECO:0007669"/>
    <property type="project" value="TreeGrafter"/>
</dbReference>
<keyword evidence="3" id="KW-0963">Cytoplasm</keyword>
<proteinExistence type="predicted"/>
<keyword evidence="4" id="KW-0653">Protein transport</keyword>
<reference evidence="7" key="1">
    <citation type="journal article" date="2016" name="Nat. Commun.">
        <title>Genome analysis of three Pneumocystis species reveals adaptation mechanisms to life exclusively in mammalian hosts.</title>
        <authorList>
            <person name="Ma L."/>
            <person name="Chen Z."/>
            <person name="Huang D.W."/>
            <person name="Kutty G."/>
            <person name="Ishihara M."/>
            <person name="Wang H."/>
            <person name="Abouelleil A."/>
            <person name="Bishop L."/>
            <person name="Davey E."/>
            <person name="Deng R."/>
            <person name="Deng X."/>
            <person name="Fan L."/>
            <person name="Fantoni G."/>
            <person name="Fitzgerald M."/>
            <person name="Gogineni E."/>
            <person name="Goldberg J.M."/>
            <person name="Handley G."/>
            <person name="Hu X."/>
            <person name="Huber C."/>
            <person name="Jiao X."/>
            <person name="Jones K."/>
            <person name="Levin J.Z."/>
            <person name="Liu Y."/>
            <person name="Macdonald P."/>
            <person name="Melnikov A."/>
            <person name="Raley C."/>
            <person name="Sassi M."/>
            <person name="Sherman B.T."/>
            <person name="Song X."/>
            <person name="Sykes S."/>
            <person name="Tran B."/>
            <person name="Walsh L."/>
            <person name="Xia Y."/>
            <person name="Yang J."/>
            <person name="Young S."/>
            <person name="Zeng Q."/>
            <person name="Zheng X."/>
            <person name="Stephens R."/>
            <person name="Nusbaum C."/>
            <person name="Birren B.W."/>
            <person name="Azadi P."/>
            <person name="Lempicki R.A."/>
            <person name="Cuomo C.A."/>
            <person name="Kovacs J.A."/>
        </authorList>
    </citation>
    <scope>NUCLEOTIDE SEQUENCE [LARGE SCALE GENOMIC DNA]</scope>
    <source>
        <strain evidence="7">RU7</strain>
    </source>
</reference>
<protein>
    <recommendedName>
        <fullName evidence="5">CNH domain-containing protein</fullName>
    </recommendedName>
</protein>
<dbReference type="InterPro" id="IPR001180">
    <property type="entry name" value="CNH_dom"/>
</dbReference>
<gene>
    <name evidence="6" type="ORF">T551_02399</name>
</gene>
<dbReference type="InterPro" id="IPR032914">
    <property type="entry name" value="Vam6/VPS39/TRAP1"/>
</dbReference>
<evidence type="ECO:0000259" key="5">
    <source>
        <dbReference type="PROSITE" id="PS50219"/>
    </source>
</evidence>
<dbReference type="STRING" id="1408657.A0A0W4ZL71"/>
<dbReference type="VEuPathDB" id="FungiDB:T551_02399"/>
<dbReference type="PANTHER" id="PTHR12894:SF27">
    <property type="entry name" value="TRANSFORMING GROWTH FACTOR-BETA RECEPTOR-ASSOCIATED PROTEIN 1"/>
    <property type="match status" value="1"/>
</dbReference>
<keyword evidence="7" id="KW-1185">Reference proteome</keyword>
<dbReference type="PROSITE" id="PS50219">
    <property type="entry name" value="CNH"/>
    <property type="match status" value="1"/>
</dbReference>
<dbReference type="EMBL" id="LFWA01000010">
    <property type="protein sequence ID" value="KTW29125.1"/>
    <property type="molecule type" value="Genomic_DNA"/>
</dbReference>
<dbReference type="GO" id="GO:0034058">
    <property type="term" value="P:endosomal vesicle fusion"/>
    <property type="evidence" value="ECO:0007669"/>
    <property type="project" value="TreeGrafter"/>
</dbReference>
<evidence type="ECO:0000256" key="4">
    <source>
        <dbReference type="ARBA" id="ARBA00022927"/>
    </source>
</evidence>
<name>A0A0W4ZL71_PNEJ7</name>
<dbReference type="OrthoDB" id="5325112at2759"/>
<dbReference type="RefSeq" id="XP_018229234.1">
    <property type="nucleotide sequence ID" value="XM_018374662.1"/>
</dbReference>
<dbReference type="AlphaFoldDB" id="A0A0W4ZL71"/>
<comment type="caution">
    <text evidence="6">The sequence shown here is derived from an EMBL/GenBank/DDBJ whole genome shotgun (WGS) entry which is preliminary data.</text>
</comment>
<dbReference type="eggNOG" id="KOG2063">
    <property type="taxonomic scope" value="Eukaryota"/>
</dbReference>
<organism evidence="6 7">
    <name type="scientific">Pneumocystis jirovecii (strain RU7)</name>
    <name type="common">Human pneumocystis pneumonia agent</name>
    <dbReference type="NCBI Taxonomy" id="1408657"/>
    <lineage>
        <taxon>Eukaryota</taxon>
        <taxon>Fungi</taxon>
        <taxon>Dikarya</taxon>
        <taxon>Ascomycota</taxon>
        <taxon>Taphrinomycotina</taxon>
        <taxon>Pneumocystomycetes</taxon>
        <taxon>Pneumocystaceae</taxon>
        <taxon>Pneumocystis</taxon>
    </lineage>
</organism>
<dbReference type="GO" id="GO:0015031">
    <property type="term" value="P:protein transport"/>
    <property type="evidence" value="ECO:0007669"/>
    <property type="project" value="UniProtKB-KW"/>
</dbReference>
<evidence type="ECO:0000256" key="1">
    <source>
        <dbReference type="ARBA" id="ARBA00004496"/>
    </source>
</evidence>
<evidence type="ECO:0000256" key="3">
    <source>
        <dbReference type="ARBA" id="ARBA00022490"/>
    </source>
</evidence>
<evidence type="ECO:0000256" key="2">
    <source>
        <dbReference type="ARBA" id="ARBA00022448"/>
    </source>
</evidence>
<evidence type="ECO:0000313" key="7">
    <source>
        <dbReference type="Proteomes" id="UP000053447"/>
    </source>
</evidence>
<dbReference type="PANTHER" id="PTHR12894">
    <property type="entry name" value="CNH DOMAIN CONTAINING"/>
    <property type="match status" value="1"/>
</dbReference>
<dbReference type="GO" id="GO:0016020">
    <property type="term" value="C:membrane"/>
    <property type="evidence" value="ECO:0007669"/>
    <property type="project" value="TreeGrafter"/>
</dbReference>
<keyword evidence="2" id="KW-0813">Transport</keyword>
<accession>A0A0W4ZL71</accession>
<sequence length="969" mass="112024">MQFLHYSTHSLLLDKTGFSDSVNQEKHLNATAIETDGINLYVGTSNGYVYHFVVENGEKCFSKFGYIIASRHVLLEGKAVKSILLLPQISCVLILCGNVLFFSNFPELSPISGLYPIKGVVDICQDLDKLGETEADGSVILTVLTRRKIKRIRIKDSISLVSDINYSSPIVACQRGFICCVANNLCYELIDFENNIKIPLFPLQGNDSLHYNSPSTPSNLMPIITSISKSEFVVTTTPSNGENCIGLFIDMNGYVRGTVIFSRYPIALASEFPFLMALIDNSFIEIHNIIDQTLVQIVQFPFLGSITGVFRVFGHCSILIESLMEKIVMVEFMSSRHSINQTINIENKLLEEEMNIAVRLSTIPSKIFLTGVTGVNCLVFNSFLAYVDTFLDLKEIDDVLSSIKKLTEIMTPENIHSERIYHEFSYIYQKAGFIYLEKILFDDAIVQFEKSDIDPRLIISLFPVFEVKLDGIMIYKGINEVICRLIDIDNIISINTTEKFLHDALISEDKIQASEDYRKTLYENALTMLKKYLLKYRQKKGLGSIGTCEKNKQIFKTVDLVLLKLLVYLSPEENSANLYELIDSEIECFDDAVTILEKNGKYFLLSKLYQSMKMQNKVLEIWKNIIDGKLYDDDFLDGEEKMRDYLLEVDDDHLCIDYAIWLIEKVPHVGPEFFMNFSSKKTFTLSIDEMANILRSRSKICFKIYLEYVVSNFNAYNLSFLNELLLIYINEIIIYLEIPLIKDIVKRSIIDYSEFKNDDLSYFEYLSIFMIETYEKYKEFVLDRIKLIQFLQSASDYDSELLIKSLHSQKDLLLIELVILYGRSLRHEEALTILVQTLKDYKTSEIYCYCRGLSLEPCYDNQEIPEFFLQRKKLFKMLLDQYLKLPDYNQKLSRISVLLRRWDIYLDTIYVLKVISSDWSVENISGFLFHIFQKTIQEKYDSQLIKSLYRGCCAFYDYSNLVTFIDKSS</sequence>
<dbReference type="Pfam" id="PF10366">
    <property type="entry name" value="Vps39_1"/>
    <property type="match status" value="1"/>
</dbReference>
<dbReference type="Proteomes" id="UP000053447">
    <property type="component" value="Unassembled WGS sequence"/>
</dbReference>
<dbReference type="InterPro" id="IPR019452">
    <property type="entry name" value="VPS39/TGF_beta_rcpt-assoc_1"/>
</dbReference>
<dbReference type="GO" id="GO:0005737">
    <property type="term" value="C:cytoplasm"/>
    <property type="evidence" value="ECO:0007669"/>
    <property type="project" value="UniProtKB-SubCell"/>
</dbReference>
<dbReference type="GeneID" id="28940917"/>
<feature type="domain" description="CNH" evidence="5">
    <location>
        <begin position="25"/>
        <end position="313"/>
    </location>
</feature>